<feature type="region of interest" description="Disordered" evidence="1">
    <location>
        <begin position="238"/>
        <end position="303"/>
    </location>
</feature>
<feature type="domain" description="BTB" evidence="2">
    <location>
        <begin position="102"/>
        <end position="166"/>
    </location>
</feature>
<gene>
    <name evidence="3" type="ORF">TrRE_jg231</name>
</gene>
<evidence type="ECO:0000259" key="2">
    <source>
        <dbReference type="PROSITE" id="PS50097"/>
    </source>
</evidence>
<dbReference type="OrthoDB" id="437526at2759"/>
<feature type="compositionally biased region" description="Basic and acidic residues" evidence="1">
    <location>
        <begin position="9"/>
        <end position="19"/>
    </location>
</feature>
<dbReference type="SMART" id="SM00225">
    <property type="entry name" value="BTB"/>
    <property type="match status" value="1"/>
</dbReference>
<dbReference type="Gene3D" id="3.30.710.10">
    <property type="entry name" value="Potassium Channel Kv1.1, Chain A"/>
    <property type="match status" value="1"/>
</dbReference>
<dbReference type="PANTHER" id="PTHR46105:SF6">
    <property type="entry name" value="ZINC FINGER AND BTB DOMAIN-CONTAINING PROTEIN 7A"/>
    <property type="match status" value="1"/>
</dbReference>
<feature type="compositionally biased region" description="Acidic residues" evidence="1">
    <location>
        <begin position="244"/>
        <end position="269"/>
    </location>
</feature>
<dbReference type="InterPro" id="IPR050457">
    <property type="entry name" value="ZnFinger_BTB_dom_contain"/>
</dbReference>
<dbReference type="PROSITE" id="PS50097">
    <property type="entry name" value="BTB"/>
    <property type="match status" value="1"/>
</dbReference>
<organism evidence="3 4">
    <name type="scientific">Triparma retinervis</name>
    <dbReference type="NCBI Taxonomy" id="2557542"/>
    <lineage>
        <taxon>Eukaryota</taxon>
        <taxon>Sar</taxon>
        <taxon>Stramenopiles</taxon>
        <taxon>Ochrophyta</taxon>
        <taxon>Bolidophyceae</taxon>
        <taxon>Parmales</taxon>
        <taxon>Triparmaceae</taxon>
        <taxon>Triparma</taxon>
    </lineage>
</organism>
<dbReference type="SUPFAM" id="SSF54695">
    <property type="entry name" value="POZ domain"/>
    <property type="match status" value="1"/>
</dbReference>
<protein>
    <recommendedName>
        <fullName evidence="2">BTB domain-containing protein</fullName>
    </recommendedName>
</protein>
<dbReference type="AlphaFoldDB" id="A0A9W7ADF5"/>
<dbReference type="EMBL" id="BRXZ01004192">
    <property type="protein sequence ID" value="GMH70272.1"/>
    <property type="molecule type" value="Genomic_DNA"/>
</dbReference>
<comment type="caution">
    <text evidence="3">The sequence shown here is derived from an EMBL/GenBank/DDBJ whole genome shotgun (WGS) entry which is preliminary data.</text>
</comment>
<dbReference type="Pfam" id="PF00651">
    <property type="entry name" value="BTB"/>
    <property type="match status" value="1"/>
</dbReference>
<dbReference type="Proteomes" id="UP001165082">
    <property type="component" value="Unassembled WGS sequence"/>
</dbReference>
<dbReference type="PANTHER" id="PTHR46105">
    <property type="entry name" value="AGAP004733-PA"/>
    <property type="match status" value="1"/>
</dbReference>
<keyword evidence="4" id="KW-1185">Reference proteome</keyword>
<evidence type="ECO:0000256" key="1">
    <source>
        <dbReference type="SAM" id="MobiDB-lite"/>
    </source>
</evidence>
<dbReference type="GO" id="GO:0000981">
    <property type="term" value="F:DNA-binding transcription factor activity, RNA polymerase II-specific"/>
    <property type="evidence" value="ECO:0007669"/>
    <property type="project" value="TreeGrafter"/>
</dbReference>
<dbReference type="GO" id="GO:0000978">
    <property type="term" value="F:RNA polymerase II cis-regulatory region sequence-specific DNA binding"/>
    <property type="evidence" value="ECO:0007669"/>
    <property type="project" value="TreeGrafter"/>
</dbReference>
<evidence type="ECO:0000313" key="4">
    <source>
        <dbReference type="Proteomes" id="UP001165082"/>
    </source>
</evidence>
<accession>A0A9W7ADF5</accession>
<sequence>MSNPISADSRLDAEIDRRKVASTRDSQRCLGAKAEPKPEPPQQEETWGYDEDEYYNEEGGWGDEEEKEFPDVAKDAKLILSNVEMADQWSKLNDMRLDCELCDVTFSVNGAHFPAHRIVLSCCSRWLRSLLASSEGDGVIVLDSLDAGAVEVVIGYLYGEPLSFTPELSEEVIRVIRTFELDEVEVRCWKYLVGAVTTRNCMWLHRLADAYDCPALKWQAWRAIKQVLGAYDNQPLQVLGRPFEDDEEEEEEDKEDERTEDGDEDEDEDAWHADESRISSVNPDEIPTPMDRGLTMAGPKSKRSRAKNVVMAWAHRLQGEWEKCEPELTEETDKALTMLKGELPLEFYRQRLVLFYEKHNPAKVDTVDEVLEAWLGKEDELLKAVVDKYKQRMEHDENARIYDEVHGGGVGADQWEEAELRREMGQRRVDFNQ</sequence>
<dbReference type="InterPro" id="IPR011333">
    <property type="entry name" value="SKP1/BTB/POZ_sf"/>
</dbReference>
<name>A0A9W7ADF5_9STRA</name>
<feature type="compositionally biased region" description="Acidic residues" evidence="1">
    <location>
        <begin position="47"/>
        <end position="67"/>
    </location>
</feature>
<reference evidence="3" key="1">
    <citation type="submission" date="2022-07" db="EMBL/GenBank/DDBJ databases">
        <title>Genome analysis of Parmales, a sister group of diatoms, reveals the evolutionary specialization of diatoms from phago-mixotrophs to photoautotrophs.</title>
        <authorList>
            <person name="Ban H."/>
            <person name="Sato S."/>
            <person name="Yoshikawa S."/>
            <person name="Kazumasa Y."/>
            <person name="Nakamura Y."/>
            <person name="Ichinomiya M."/>
            <person name="Saitoh K."/>
            <person name="Sato N."/>
            <person name="Blanc-Mathieu R."/>
            <person name="Endo H."/>
            <person name="Kuwata A."/>
            <person name="Ogata H."/>
        </authorList>
    </citation>
    <scope>NUCLEOTIDE SEQUENCE</scope>
</reference>
<proteinExistence type="predicted"/>
<feature type="region of interest" description="Disordered" evidence="1">
    <location>
        <begin position="1"/>
        <end position="67"/>
    </location>
</feature>
<dbReference type="InterPro" id="IPR000210">
    <property type="entry name" value="BTB/POZ_dom"/>
</dbReference>
<evidence type="ECO:0000313" key="3">
    <source>
        <dbReference type="EMBL" id="GMH70272.1"/>
    </source>
</evidence>